<evidence type="ECO:0000259" key="2">
    <source>
        <dbReference type="Pfam" id="PF03795"/>
    </source>
</evidence>
<proteinExistence type="inferred from homology"/>
<dbReference type="AlphaFoldDB" id="A0AAU2VJF1"/>
<evidence type="ECO:0000256" key="1">
    <source>
        <dbReference type="ARBA" id="ARBA00007689"/>
    </source>
</evidence>
<dbReference type="Gene3D" id="3.30.70.1060">
    <property type="entry name" value="Dimeric alpha+beta barrel"/>
    <property type="match status" value="2"/>
</dbReference>
<accession>A0AAU2VJF1</accession>
<dbReference type="InterPro" id="IPR011008">
    <property type="entry name" value="Dimeric_a/b-barrel"/>
</dbReference>
<dbReference type="InterPro" id="IPR005545">
    <property type="entry name" value="YCII"/>
</dbReference>
<evidence type="ECO:0000313" key="3">
    <source>
        <dbReference type="EMBL" id="WTW67695.1"/>
    </source>
</evidence>
<comment type="similarity">
    <text evidence="1">Belongs to the YciI family.</text>
</comment>
<name>A0AAU2VJF1_9ACTN</name>
<dbReference type="EMBL" id="CP108313">
    <property type="protein sequence ID" value="WTW67695.1"/>
    <property type="molecule type" value="Genomic_DNA"/>
</dbReference>
<gene>
    <name evidence="3" type="ORF">OG398_05110</name>
</gene>
<sequence length="233" mass="25409">MKYVLFIATDPAGEPTDENPQAWVEKWNGRGVRVEGMPLKPADETRTVRVRGDRVLVTDGPFAETAEWIAGYDLVEAADLDEAIEVAASHPMATAGRIEVRPVEPLDLGPGTGNVPHEGDAPASRFLAILRTDPDAQAFTPEPAAVADWVRDGLASGRYLAGEHLRPVQDATLVRRREGELLITDGAYTDGPEQVSGIVFVDGEREEAIRYLARCPMARSGSVELREFWGDFS</sequence>
<dbReference type="SUPFAM" id="SSF54909">
    <property type="entry name" value="Dimeric alpha+beta barrel"/>
    <property type="match status" value="2"/>
</dbReference>
<reference evidence="3" key="1">
    <citation type="submission" date="2022-10" db="EMBL/GenBank/DDBJ databases">
        <title>The complete genomes of actinobacterial strains from the NBC collection.</title>
        <authorList>
            <person name="Joergensen T.S."/>
            <person name="Alvarez Arevalo M."/>
            <person name="Sterndorff E.B."/>
            <person name="Faurdal D."/>
            <person name="Vuksanovic O."/>
            <person name="Mourched A.-S."/>
            <person name="Charusanti P."/>
            <person name="Shaw S."/>
            <person name="Blin K."/>
            <person name="Weber T."/>
        </authorList>
    </citation>
    <scope>NUCLEOTIDE SEQUENCE</scope>
    <source>
        <strain evidence="3">NBC_00008</strain>
    </source>
</reference>
<organism evidence="3">
    <name type="scientific">Streptomyces sp. NBC_00008</name>
    <dbReference type="NCBI Taxonomy" id="2903610"/>
    <lineage>
        <taxon>Bacteria</taxon>
        <taxon>Bacillati</taxon>
        <taxon>Actinomycetota</taxon>
        <taxon>Actinomycetes</taxon>
        <taxon>Kitasatosporales</taxon>
        <taxon>Streptomycetaceae</taxon>
        <taxon>Streptomyces</taxon>
    </lineage>
</organism>
<dbReference type="Pfam" id="PF03795">
    <property type="entry name" value="YCII"/>
    <property type="match status" value="2"/>
</dbReference>
<dbReference type="PANTHER" id="PTHR35174:SF3">
    <property type="entry name" value="BLL7171 PROTEIN"/>
    <property type="match status" value="1"/>
</dbReference>
<protein>
    <submittedName>
        <fullName evidence="3">YciI family protein</fullName>
    </submittedName>
</protein>
<dbReference type="PANTHER" id="PTHR35174">
    <property type="entry name" value="BLL7171 PROTEIN-RELATED"/>
    <property type="match status" value="1"/>
</dbReference>
<feature type="domain" description="YCII-related" evidence="2">
    <location>
        <begin position="1"/>
        <end position="105"/>
    </location>
</feature>
<feature type="domain" description="YCII-related" evidence="2">
    <location>
        <begin position="130"/>
        <end position="227"/>
    </location>
</feature>